<dbReference type="STRING" id="658167.SAMN04488135_11962"/>
<feature type="binding site" evidence="5">
    <location>
        <begin position="230"/>
        <end position="232"/>
    </location>
    <ligand>
        <name>Mo-molybdopterin</name>
        <dbReference type="ChEBI" id="CHEBI:71302"/>
    </ligand>
</feature>
<comment type="catalytic activity">
    <reaction evidence="5">
        <text>L-methionyl-[protein] + a quinone + H2O = L-methionyl-(R)-S-oxide-[protein] + a quinol</text>
        <dbReference type="Rhea" id="RHEA:51296"/>
        <dbReference type="Rhea" id="RHEA-COMP:12313"/>
        <dbReference type="Rhea" id="RHEA-COMP:12314"/>
        <dbReference type="ChEBI" id="CHEBI:15377"/>
        <dbReference type="ChEBI" id="CHEBI:16044"/>
        <dbReference type="ChEBI" id="CHEBI:24646"/>
        <dbReference type="ChEBI" id="CHEBI:45764"/>
        <dbReference type="ChEBI" id="CHEBI:132124"/>
    </reaction>
</comment>
<feature type="domain" description="Oxidoreductase molybdopterin-binding" evidence="6">
    <location>
        <begin position="92"/>
        <end position="245"/>
    </location>
</feature>
<dbReference type="EMBL" id="FQXE01000019">
    <property type="protein sequence ID" value="SHI28362.1"/>
    <property type="molecule type" value="Genomic_DNA"/>
</dbReference>
<evidence type="ECO:0000256" key="5">
    <source>
        <dbReference type="HAMAP-Rule" id="MF_01206"/>
    </source>
</evidence>
<feature type="binding site" evidence="5">
    <location>
        <position position="214"/>
    </location>
    <ligand>
        <name>Mo-molybdopterin</name>
        <dbReference type="ChEBI" id="CHEBI:71302"/>
    </ligand>
</feature>
<dbReference type="PANTHER" id="PTHR43032">
    <property type="entry name" value="PROTEIN-METHIONINE-SULFOXIDE REDUCTASE"/>
    <property type="match status" value="1"/>
</dbReference>
<evidence type="ECO:0000256" key="4">
    <source>
        <dbReference type="ARBA" id="ARBA00023002"/>
    </source>
</evidence>
<evidence type="ECO:0000313" key="8">
    <source>
        <dbReference type="Proteomes" id="UP000184226"/>
    </source>
</evidence>
<feature type="binding site" evidence="5">
    <location>
        <position position="166"/>
    </location>
    <ligand>
        <name>Mo-molybdopterin</name>
        <dbReference type="ChEBI" id="CHEBI:71302"/>
    </ligand>
</feature>
<dbReference type="HAMAP" id="MF_01206">
    <property type="entry name" value="MsrP"/>
    <property type="match status" value="1"/>
</dbReference>
<feature type="binding site" evidence="5">
    <location>
        <begin position="76"/>
        <end position="77"/>
    </location>
    <ligand>
        <name>Mo-molybdopterin</name>
        <dbReference type="ChEBI" id="CHEBI:71302"/>
    </ligand>
</feature>
<sequence>MPPIAASEITPEAVWLSRRRWLQQAAALALGAGGLPPALAAADASRPALPAAPNPEYWLSNKQTSEKDVSSYNNFYEFGTGKTDPLEYAAKMQTSPWTVSVEGEAARPRSFDIDDLRKLAGLEERIYRLRCVEAWSMVIPWTGYSLAALLKQVEPTSKAKYVEFVTVVQPGNMPGLGDRIIDWPYVEGLRIDEAMHPLTMLVFGVYGKTLPNQNGAPVRVAIPWKYGFKSGKSLVKIRLVEKMPVTSWVKIAPREYGFYANVNPGVPHPRWSQATERRIGDGFFAPRVDTLMFNGYADQVASLYAGMDLGKNY</sequence>
<dbReference type="InterPro" id="IPR006311">
    <property type="entry name" value="TAT_signal"/>
</dbReference>
<dbReference type="InterPro" id="IPR036374">
    <property type="entry name" value="OxRdtase_Mopterin-bd_sf"/>
</dbReference>
<gene>
    <name evidence="5" type="primary">msrP</name>
    <name evidence="7" type="ORF">SAMN04488135_11962</name>
</gene>
<evidence type="ECO:0000256" key="3">
    <source>
        <dbReference type="ARBA" id="ARBA00022729"/>
    </source>
</evidence>
<dbReference type="GO" id="GO:0046872">
    <property type="term" value="F:metal ion binding"/>
    <property type="evidence" value="ECO:0007669"/>
    <property type="project" value="UniProtKB-KW"/>
</dbReference>
<comment type="similarity">
    <text evidence="5">Belongs to the MsrP family.</text>
</comment>
<feature type="binding site" evidence="5">
    <location>
        <position position="131"/>
    </location>
    <ligand>
        <name>Mo-molybdopterin</name>
        <dbReference type="ChEBI" id="CHEBI:71302"/>
    </ligand>
    <ligandPart>
        <name>Mo</name>
        <dbReference type="ChEBI" id="CHEBI:28685"/>
    </ligandPart>
</feature>
<dbReference type="PROSITE" id="PS51318">
    <property type="entry name" value="TAT"/>
    <property type="match status" value="1"/>
</dbReference>
<comment type="subunit">
    <text evidence="5">Heterodimer of a catalytic subunit (MsrP) and a heme-binding subunit (MsrQ).</text>
</comment>
<comment type="cofactor">
    <cofactor evidence="5">
        <name>Mo-molybdopterin</name>
        <dbReference type="ChEBI" id="CHEBI:71302"/>
    </cofactor>
    <text evidence="5">Binds 1 Mo-molybdopterin (Mo-MPT) cofactor per subunit.</text>
</comment>
<comment type="function">
    <text evidence="5">Part of the MsrPQ system that repairs oxidized periplasmic proteins containing methionine sulfoxide residues (Met-O), using respiratory chain electrons. Thus protects these proteins from oxidative-stress damage caused by reactive species of oxygen and chlorine generated by the host defense mechanisms. MsrPQ is essential for the maintenance of envelope integrity under bleach stress, rescuing a wide series of structurally unrelated periplasmic proteins from methionine oxidation. The catalytic subunit MsrP is non-stereospecific, being able to reduce both (R-) and (S-) diastereoisomers of methionine sulfoxide.</text>
</comment>
<evidence type="ECO:0000259" key="6">
    <source>
        <dbReference type="Pfam" id="PF00174"/>
    </source>
</evidence>
<dbReference type="NCBIfam" id="NF003767">
    <property type="entry name" value="PRK05363.1"/>
    <property type="match status" value="1"/>
</dbReference>
<keyword evidence="1 5" id="KW-0500">Molybdenum</keyword>
<dbReference type="InterPro" id="IPR022867">
    <property type="entry name" value="MsrP"/>
</dbReference>
<dbReference type="PANTHER" id="PTHR43032:SF3">
    <property type="entry name" value="PROTEIN-METHIONINE-SULFOXIDE REDUCTASE CATALYTIC SUBUNIT MSRP"/>
    <property type="match status" value="1"/>
</dbReference>
<dbReference type="Gene3D" id="3.90.420.10">
    <property type="entry name" value="Oxidoreductase, molybdopterin-binding domain"/>
    <property type="match status" value="1"/>
</dbReference>
<evidence type="ECO:0000256" key="1">
    <source>
        <dbReference type="ARBA" id="ARBA00022505"/>
    </source>
</evidence>
<dbReference type="GO" id="GO:0043546">
    <property type="term" value="F:molybdopterin cofactor binding"/>
    <property type="evidence" value="ECO:0007669"/>
    <property type="project" value="UniProtKB-UniRule"/>
</dbReference>
<comment type="PTM">
    <text evidence="5">Predicted to be exported by the Tat system. The position of the signal peptide cleavage has not been experimentally proven.</text>
</comment>
<name>A0A1M5ZVV9_9BURK</name>
<keyword evidence="2 5" id="KW-0479">Metal-binding</keyword>
<dbReference type="SUPFAM" id="SSF56524">
    <property type="entry name" value="Oxidoreductase molybdopterin-binding domain"/>
    <property type="match status" value="1"/>
</dbReference>
<dbReference type="GO" id="GO:0030091">
    <property type="term" value="P:protein repair"/>
    <property type="evidence" value="ECO:0007669"/>
    <property type="project" value="UniProtKB-UniRule"/>
</dbReference>
<dbReference type="AlphaFoldDB" id="A0A1M5ZVV9"/>
<dbReference type="GO" id="GO:0016672">
    <property type="term" value="F:oxidoreductase activity, acting on a sulfur group of donors, quinone or similar compound as acceptor"/>
    <property type="evidence" value="ECO:0007669"/>
    <property type="project" value="UniProtKB-UniRule"/>
</dbReference>
<keyword evidence="3 5" id="KW-0732">Signal</keyword>
<evidence type="ECO:0000313" key="7">
    <source>
        <dbReference type="EMBL" id="SHI28362.1"/>
    </source>
</evidence>
<reference evidence="7 8" key="1">
    <citation type="submission" date="2016-11" db="EMBL/GenBank/DDBJ databases">
        <authorList>
            <person name="Jaros S."/>
            <person name="Januszkiewicz K."/>
            <person name="Wedrychowicz H."/>
        </authorList>
    </citation>
    <scope>NUCLEOTIDE SEQUENCE [LARGE SCALE GENOMIC DNA]</scope>
    <source>
        <strain evidence="7 8">CGMCC 1.10190</strain>
    </source>
</reference>
<feature type="binding site" evidence="5">
    <location>
        <position position="219"/>
    </location>
    <ligand>
        <name>Mo-molybdopterin</name>
        <dbReference type="ChEBI" id="CHEBI:71302"/>
    </ligand>
</feature>
<dbReference type="EC" id="1.8.5.-" evidence="5"/>
<dbReference type="Proteomes" id="UP000184226">
    <property type="component" value="Unassembled WGS sequence"/>
</dbReference>
<protein>
    <recommendedName>
        <fullName evidence="5">Protein-methionine-sulfoxide reductase catalytic subunit MsrP</fullName>
        <ecNumber evidence="5">1.8.5.-</ecNumber>
    </recommendedName>
</protein>
<feature type="binding site" evidence="5">
    <location>
        <position position="73"/>
    </location>
    <ligand>
        <name>Mo-molybdopterin</name>
        <dbReference type="ChEBI" id="CHEBI:71302"/>
    </ligand>
</feature>
<comment type="catalytic activity">
    <reaction evidence="5">
        <text>L-methionyl-[protein] + a quinone + H2O = L-methionyl-(S)-S-oxide-[protein] + a quinol</text>
        <dbReference type="Rhea" id="RHEA:51292"/>
        <dbReference type="Rhea" id="RHEA-COMP:12313"/>
        <dbReference type="Rhea" id="RHEA-COMP:12315"/>
        <dbReference type="ChEBI" id="CHEBI:15377"/>
        <dbReference type="ChEBI" id="CHEBI:16044"/>
        <dbReference type="ChEBI" id="CHEBI:24646"/>
        <dbReference type="ChEBI" id="CHEBI:44120"/>
        <dbReference type="ChEBI" id="CHEBI:132124"/>
    </reaction>
</comment>
<organism evidence="7 8">
    <name type="scientific">Pollutimonas bauzanensis</name>
    <dbReference type="NCBI Taxonomy" id="658167"/>
    <lineage>
        <taxon>Bacteria</taxon>
        <taxon>Pseudomonadati</taxon>
        <taxon>Pseudomonadota</taxon>
        <taxon>Betaproteobacteria</taxon>
        <taxon>Burkholderiales</taxon>
        <taxon>Alcaligenaceae</taxon>
        <taxon>Pollutimonas</taxon>
    </lineage>
</organism>
<keyword evidence="8" id="KW-1185">Reference proteome</keyword>
<evidence type="ECO:0000256" key="2">
    <source>
        <dbReference type="ARBA" id="ARBA00022723"/>
    </source>
</evidence>
<accession>A0A1M5ZVV9</accession>
<proteinExistence type="inferred from homology"/>
<dbReference type="InterPro" id="IPR000572">
    <property type="entry name" value="OxRdtase_Mopterin-bd_dom"/>
</dbReference>
<dbReference type="Pfam" id="PF00174">
    <property type="entry name" value="Oxidored_molyb"/>
    <property type="match status" value="1"/>
</dbReference>
<keyword evidence="4 5" id="KW-0560">Oxidoreductase</keyword>